<dbReference type="AlphaFoldDB" id="A0A6A6JSA5"/>
<dbReference type="PANTHER" id="PTHR39613:SF1">
    <property type="entry name" value="ANCHORED CELL WALL PROTEIN, PUTATIVE (AFU_ORTHOLOGUE AFUA_4G08960)-RELATED"/>
    <property type="match status" value="1"/>
</dbReference>
<dbReference type="OrthoDB" id="4657524at2759"/>
<keyword evidence="1" id="KW-0732">Signal</keyword>
<dbReference type="PANTHER" id="PTHR39613">
    <property type="entry name" value="ANCHORED CELL WALL PROTEIN, PUTATIVE (AFU_ORTHOLOGUE AFUA_4G08960)-RELATED"/>
    <property type="match status" value="1"/>
</dbReference>
<dbReference type="RefSeq" id="XP_033656981.1">
    <property type="nucleotide sequence ID" value="XM_033800668.1"/>
</dbReference>
<protein>
    <recommendedName>
        <fullName evidence="2">Ubiquitin 3 binding protein But2 C-terminal domain-containing protein</fullName>
    </recommendedName>
</protein>
<proteinExistence type="predicted"/>
<evidence type="ECO:0000313" key="3">
    <source>
        <dbReference type="EMBL" id="KAF2279442.1"/>
    </source>
</evidence>
<feature type="signal peptide" evidence="1">
    <location>
        <begin position="1"/>
        <end position="19"/>
    </location>
</feature>
<evidence type="ECO:0000259" key="2">
    <source>
        <dbReference type="Pfam" id="PF09792"/>
    </source>
</evidence>
<gene>
    <name evidence="3" type="ORF">EI97DRAFT_455688</name>
</gene>
<organism evidence="3 4">
    <name type="scientific">Westerdykella ornata</name>
    <dbReference type="NCBI Taxonomy" id="318751"/>
    <lineage>
        <taxon>Eukaryota</taxon>
        <taxon>Fungi</taxon>
        <taxon>Dikarya</taxon>
        <taxon>Ascomycota</taxon>
        <taxon>Pezizomycotina</taxon>
        <taxon>Dothideomycetes</taxon>
        <taxon>Pleosporomycetidae</taxon>
        <taxon>Pleosporales</taxon>
        <taxon>Sporormiaceae</taxon>
        <taxon>Westerdykella</taxon>
    </lineage>
</organism>
<feature type="domain" description="Ubiquitin 3 binding protein But2 C-terminal" evidence="2">
    <location>
        <begin position="24"/>
        <end position="163"/>
    </location>
</feature>
<dbReference type="InterPro" id="IPR018620">
    <property type="entry name" value="Ubiquitin3-bd_protein_But2_C"/>
</dbReference>
<keyword evidence="4" id="KW-1185">Reference proteome</keyword>
<name>A0A6A6JSA5_WESOR</name>
<dbReference type="EMBL" id="ML986486">
    <property type="protein sequence ID" value="KAF2279442.1"/>
    <property type="molecule type" value="Genomic_DNA"/>
</dbReference>
<evidence type="ECO:0000313" key="4">
    <source>
        <dbReference type="Proteomes" id="UP000800097"/>
    </source>
</evidence>
<reference evidence="3" key="1">
    <citation type="journal article" date="2020" name="Stud. Mycol.">
        <title>101 Dothideomycetes genomes: a test case for predicting lifestyles and emergence of pathogens.</title>
        <authorList>
            <person name="Haridas S."/>
            <person name="Albert R."/>
            <person name="Binder M."/>
            <person name="Bloem J."/>
            <person name="Labutti K."/>
            <person name="Salamov A."/>
            <person name="Andreopoulos B."/>
            <person name="Baker S."/>
            <person name="Barry K."/>
            <person name="Bills G."/>
            <person name="Bluhm B."/>
            <person name="Cannon C."/>
            <person name="Castanera R."/>
            <person name="Culley D."/>
            <person name="Daum C."/>
            <person name="Ezra D."/>
            <person name="Gonzalez J."/>
            <person name="Henrissat B."/>
            <person name="Kuo A."/>
            <person name="Liang C."/>
            <person name="Lipzen A."/>
            <person name="Lutzoni F."/>
            <person name="Magnuson J."/>
            <person name="Mondo S."/>
            <person name="Nolan M."/>
            <person name="Ohm R."/>
            <person name="Pangilinan J."/>
            <person name="Park H.-J."/>
            <person name="Ramirez L."/>
            <person name="Alfaro M."/>
            <person name="Sun H."/>
            <person name="Tritt A."/>
            <person name="Yoshinaga Y."/>
            <person name="Zwiers L.-H."/>
            <person name="Turgeon B."/>
            <person name="Goodwin S."/>
            <person name="Spatafora J."/>
            <person name="Crous P."/>
            <person name="Grigoriev I."/>
        </authorList>
    </citation>
    <scope>NUCLEOTIDE SEQUENCE</scope>
    <source>
        <strain evidence="3">CBS 379.55</strain>
    </source>
</reference>
<evidence type="ECO:0000256" key="1">
    <source>
        <dbReference type="SAM" id="SignalP"/>
    </source>
</evidence>
<accession>A0A6A6JSA5</accession>
<feature type="chain" id="PRO_5025476663" description="Ubiquitin 3 binding protein But2 C-terminal domain-containing protein" evidence="1">
    <location>
        <begin position="20"/>
        <end position="182"/>
    </location>
</feature>
<dbReference type="GeneID" id="54553843"/>
<dbReference type="Pfam" id="PF09792">
    <property type="entry name" value="But2"/>
    <property type="match status" value="1"/>
</dbReference>
<sequence length="182" mass="20892">MRSAPFVPLLFGLSALADTLVDRQFPHLIIPVDKREPDRVFGTQFSGRIEQAVHTEISFDVPSNNGATHCRLNFYINTDPSKNAPRTLWGEAPYRFNISSIEHRMDKDRDTWNNRPRITGYVGQVELTHSGSVTTTGLHVPCWKGQVAQYVLYPDDPDRDFGYTWFELDYDPPHGITYEMFV</sequence>
<dbReference type="Proteomes" id="UP000800097">
    <property type="component" value="Unassembled WGS sequence"/>
</dbReference>